<dbReference type="EMBL" id="MFLC01000025">
    <property type="protein sequence ID" value="OGG55022.1"/>
    <property type="molecule type" value="Genomic_DNA"/>
</dbReference>
<dbReference type="Proteomes" id="UP000177659">
    <property type="component" value="Unassembled WGS sequence"/>
</dbReference>
<name>A0A1F6D1V5_9BACT</name>
<protein>
    <submittedName>
        <fullName evidence="1">Uncharacterized protein</fullName>
    </submittedName>
</protein>
<reference evidence="1 2" key="1">
    <citation type="journal article" date="2016" name="Nat. Commun.">
        <title>Thousands of microbial genomes shed light on interconnected biogeochemical processes in an aquifer system.</title>
        <authorList>
            <person name="Anantharaman K."/>
            <person name="Brown C.T."/>
            <person name="Hug L.A."/>
            <person name="Sharon I."/>
            <person name="Castelle C.J."/>
            <person name="Probst A.J."/>
            <person name="Thomas B.C."/>
            <person name="Singh A."/>
            <person name="Wilkins M.J."/>
            <person name="Karaoz U."/>
            <person name="Brodie E.L."/>
            <person name="Williams K.H."/>
            <person name="Hubbard S.S."/>
            <person name="Banfield J.F."/>
        </authorList>
    </citation>
    <scope>NUCLEOTIDE SEQUENCE [LARGE SCALE GENOMIC DNA]</scope>
</reference>
<evidence type="ECO:0000313" key="1">
    <source>
        <dbReference type="EMBL" id="OGG55022.1"/>
    </source>
</evidence>
<accession>A0A1F6D1V5</accession>
<evidence type="ECO:0000313" key="2">
    <source>
        <dbReference type="Proteomes" id="UP000177659"/>
    </source>
</evidence>
<gene>
    <name evidence="1" type="ORF">A3D62_03195</name>
</gene>
<comment type="caution">
    <text evidence="1">The sequence shown here is derived from an EMBL/GenBank/DDBJ whole genome shotgun (WGS) entry which is preliminary data.</text>
</comment>
<sequence length="95" mass="10554">MGIPQSAITPADDFEFWLPTHKETYPVREATPNDTDLDVCVATKDKLFQVGVLNNGISISNFSFEESSSKRLLSAGRFHNEHTAFVAKNLLEPIS</sequence>
<organism evidence="1 2">
    <name type="scientific">Candidatus Kaiserbacteria bacterium RIFCSPHIGHO2_02_FULL_49_11</name>
    <dbReference type="NCBI Taxonomy" id="1798489"/>
    <lineage>
        <taxon>Bacteria</taxon>
        <taxon>Candidatus Kaiseribacteriota</taxon>
    </lineage>
</organism>
<dbReference type="AlphaFoldDB" id="A0A1F6D1V5"/>
<proteinExistence type="predicted"/>